<name>A0A831UHR0_9DEIN</name>
<feature type="transmembrane region" description="Helical" evidence="1">
    <location>
        <begin position="27"/>
        <end position="52"/>
    </location>
</feature>
<proteinExistence type="predicted"/>
<keyword evidence="1" id="KW-1133">Transmembrane helix</keyword>
<accession>A0A831UHR0</accession>
<reference evidence="2" key="1">
    <citation type="journal article" date="2020" name="mSystems">
        <title>Genome- and Community-Level Interaction Insights into Carbon Utilization and Element Cycling Functions of Hydrothermarchaeota in Hydrothermal Sediment.</title>
        <authorList>
            <person name="Zhou Z."/>
            <person name="Liu Y."/>
            <person name="Xu W."/>
            <person name="Pan J."/>
            <person name="Luo Z.H."/>
            <person name="Li M."/>
        </authorList>
    </citation>
    <scope>NUCLEOTIDE SEQUENCE [LARGE SCALE GENOMIC DNA]</scope>
    <source>
        <strain evidence="2">SpSt-189</strain>
    </source>
</reference>
<keyword evidence="1" id="KW-0812">Transmembrane</keyword>
<keyword evidence="1" id="KW-0472">Membrane</keyword>
<dbReference type="EMBL" id="DSHZ01000370">
    <property type="protein sequence ID" value="HEO42720.1"/>
    <property type="molecule type" value="Genomic_DNA"/>
</dbReference>
<evidence type="ECO:0000313" key="2">
    <source>
        <dbReference type="EMBL" id="HEO42720.1"/>
    </source>
</evidence>
<feature type="transmembrane region" description="Helical" evidence="1">
    <location>
        <begin position="59"/>
        <end position="80"/>
    </location>
</feature>
<comment type="caution">
    <text evidence="2">The sequence shown here is derived from an EMBL/GenBank/DDBJ whole genome shotgun (WGS) entry which is preliminary data.</text>
</comment>
<evidence type="ECO:0000256" key="1">
    <source>
        <dbReference type="SAM" id="Phobius"/>
    </source>
</evidence>
<gene>
    <name evidence="2" type="ORF">ENP09_07655</name>
</gene>
<dbReference type="AlphaFoldDB" id="A0A831UHR0"/>
<sequence length="83" mass="8660">MALLRALLGLLLGGEFRKNLLALLEGVLFLLLAFSLALGGVGFLFAAFYLLLAAYLPPWAASALTGLAALGLGGVLFALGRRR</sequence>
<protein>
    <recommendedName>
        <fullName evidence="3">Phage holin family protein</fullName>
    </recommendedName>
</protein>
<organism evidence="2">
    <name type="scientific">Thermus islandicus</name>
    <dbReference type="NCBI Taxonomy" id="540988"/>
    <lineage>
        <taxon>Bacteria</taxon>
        <taxon>Thermotogati</taxon>
        <taxon>Deinococcota</taxon>
        <taxon>Deinococci</taxon>
        <taxon>Thermales</taxon>
        <taxon>Thermaceae</taxon>
        <taxon>Thermus</taxon>
    </lineage>
</organism>
<evidence type="ECO:0008006" key="3">
    <source>
        <dbReference type="Google" id="ProtNLM"/>
    </source>
</evidence>